<evidence type="ECO:0000256" key="1">
    <source>
        <dbReference type="SAM" id="MobiDB-lite"/>
    </source>
</evidence>
<reference evidence="3" key="1">
    <citation type="submission" date="2021-04" db="EMBL/GenBank/DDBJ databases">
        <title>Oceanospirillales bacteria with DddD are important DMSP degraders in coastal seawater.</title>
        <authorList>
            <person name="Liu J."/>
        </authorList>
    </citation>
    <scope>NUCLEOTIDE SEQUENCE</scope>
    <source>
        <strain evidence="3">D13-1</strain>
    </source>
</reference>
<keyword evidence="4" id="KW-1185">Reference proteome</keyword>
<evidence type="ECO:0000256" key="2">
    <source>
        <dbReference type="SAM" id="Phobius"/>
    </source>
</evidence>
<dbReference type="EMBL" id="CP073347">
    <property type="protein sequence ID" value="UTW11417.1"/>
    <property type="molecule type" value="Genomic_DNA"/>
</dbReference>
<dbReference type="RefSeq" id="WP_255853457.1">
    <property type="nucleotide sequence ID" value="NZ_CP073347.1"/>
</dbReference>
<protein>
    <submittedName>
        <fullName evidence="3">Uncharacterized protein</fullName>
    </submittedName>
</protein>
<keyword evidence="2" id="KW-0812">Transmembrane</keyword>
<sequence>MNFRDPFGRQEKRREREYASLRQKLPGAGITTRADAEQLIETVGKRGKYGLMTTIALSLLLMLLIPQGRIIFGAAGALVGAWAYITSRKIQGHVKRYIKEELSTDSDSGSATPDDSATR</sequence>
<keyword evidence="2" id="KW-0472">Membrane</keyword>
<gene>
    <name evidence="3" type="ORF">KDW95_19490</name>
</gene>
<accession>A0ABY5HJH1</accession>
<dbReference type="Proteomes" id="UP001058461">
    <property type="component" value="Chromosome"/>
</dbReference>
<feature type="compositionally biased region" description="Basic and acidic residues" evidence="1">
    <location>
        <begin position="1"/>
        <end position="19"/>
    </location>
</feature>
<proteinExistence type="predicted"/>
<name>A0ABY5HJH1_9GAMM</name>
<feature type="region of interest" description="Disordered" evidence="1">
    <location>
        <begin position="1"/>
        <end position="21"/>
    </location>
</feature>
<evidence type="ECO:0000313" key="3">
    <source>
        <dbReference type="EMBL" id="UTW11417.1"/>
    </source>
</evidence>
<feature type="transmembrane region" description="Helical" evidence="2">
    <location>
        <begin position="71"/>
        <end position="87"/>
    </location>
</feature>
<organism evidence="3 4">
    <name type="scientific">Marinobacterium rhizophilum</name>
    <dbReference type="NCBI Taxonomy" id="420402"/>
    <lineage>
        <taxon>Bacteria</taxon>
        <taxon>Pseudomonadati</taxon>
        <taxon>Pseudomonadota</taxon>
        <taxon>Gammaproteobacteria</taxon>
        <taxon>Oceanospirillales</taxon>
        <taxon>Oceanospirillaceae</taxon>
        <taxon>Marinobacterium</taxon>
    </lineage>
</organism>
<evidence type="ECO:0000313" key="4">
    <source>
        <dbReference type="Proteomes" id="UP001058461"/>
    </source>
</evidence>
<keyword evidence="2" id="KW-1133">Transmembrane helix</keyword>
<feature type="transmembrane region" description="Helical" evidence="2">
    <location>
        <begin position="49"/>
        <end position="65"/>
    </location>
</feature>